<evidence type="ECO:0000259" key="2">
    <source>
        <dbReference type="SMART" id="SM00014"/>
    </source>
</evidence>
<feature type="domain" description="Phosphatidic acid phosphatase type 2/haloperoxidase" evidence="2">
    <location>
        <begin position="58"/>
        <end position="176"/>
    </location>
</feature>
<feature type="transmembrane region" description="Helical" evidence="1">
    <location>
        <begin position="26"/>
        <end position="48"/>
    </location>
</feature>
<dbReference type="STRING" id="1586267.GCA_001418685_01373"/>
<keyword evidence="1" id="KW-0472">Membrane</keyword>
<proteinExistence type="predicted"/>
<accession>A0A0X3AQJ4</accession>
<keyword evidence="1" id="KW-0812">Transmembrane</keyword>
<dbReference type="InterPro" id="IPR036938">
    <property type="entry name" value="PAP2/HPO_sf"/>
</dbReference>
<feature type="transmembrane region" description="Helical" evidence="1">
    <location>
        <begin position="159"/>
        <end position="176"/>
    </location>
</feature>
<dbReference type="OrthoDB" id="9789113at2"/>
<reference evidence="3 4" key="1">
    <citation type="submission" date="2016-01" db="EMBL/GenBank/DDBJ databases">
        <authorList>
            <person name="McClelland M."/>
            <person name="Jain A."/>
            <person name="Saraogi P."/>
            <person name="Mendelson R."/>
            <person name="Westerman R."/>
            <person name="SanMiguel P."/>
            <person name="Csonka L."/>
        </authorList>
    </citation>
    <scope>NUCLEOTIDE SEQUENCE [LARGE SCALE GENOMIC DNA]</scope>
    <source>
        <strain evidence="3 4">R-53146</strain>
    </source>
</reference>
<dbReference type="Proteomes" id="UP000182761">
    <property type="component" value="Unassembled WGS sequence"/>
</dbReference>
<feature type="transmembrane region" description="Helical" evidence="1">
    <location>
        <begin position="109"/>
        <end position="129"/>
    </location>
</feature>
<keyword evidence="4" id="KW-1185">Reference proteome</keyword>
<feature type="transmembrane region" description="Helical" evidence="1">
    <location>
        <begin position="55"/>
        <end position="76"/>
    </location>
</feature>
<organism evidence="3 4">
    <name type="scientific">Apibacter mensalis</name>
    <dbReference type="NCBI Taxonomy" id="1586267"/>
    <lineage>
        <taxon>Bacteria</taxon>
        <taxon>Pseudomonadati</taxon>
        <taxon>Bacteroidota</taxon>
        <taxon>Flavobacteriia</taxon>
        <taxon>Flavobacteriales</taxon>
        <taxon>Weeksellaceae</taxon>
        <taxon>Apibacter</taxon>
    </lineage>
</organism>
<dbReference type="InterPro" id="IPR000326">
    <property type="entry name" value="PAP2/HPO"/>
</dbReference>
<protein>
    <submittedName>
        <fullName evidence="3">Undecaprenyl-diphosphatase</fullName>
    </submittedName>
</protein>
<gene>
    <name evidence="3" type="ORF">Ga0061079_10813</name>
</gene>
<dbReference type="RefSeq" id="WP_055425706.1">
    <property type="nucleotide sequence ID" value="NZ_FCOR01000008.1"/>
</dbReference>
<dbReference type="EMBL" id="FCOR01000008">
    <property type="protein sequence ID" value="CVK16513.1"/>
    <property type="molecule type" value="Genomic_DNA"/>
</dbReference>
<dbReference type="SUPFAM" id="SSF48317">
    <property type="entry name" value="Acid phosphatase/Vanadium-dependent haloperoxidase"/>
    <property type="match status" value="1"/>
</dbReference>
<evidence type="ECO:0000256" key="1">
    <source>
        <dbReference type="SAM" id="Phobius"/>
    </source>
</evidence>
<evidence type="ECO:0000313" key="3">
    <source>
        <dbReference type="EMBL" id="CVK16513.1"/>
    </source>
</evidence>
<dbReference type="GO" id="GO:0042392">
    <property type="term" value="F:sphingosine-1-phosphate phosphatase activity"/>
    <property type="evidence" value="ECO:0007669"/>
    <property type="project" value="TreeGrafter"/>
</dbReference>
<dbReference type="PANTHER" id="PTHR14969:SF13">
    <property type="entry name" value="AT30094P"/>
    <property type="match status" value="1"/>
</dbReference>
<dbReference type="AlphaFoldDB" id="A0A0X3AQJ4"/>
<dbReference type="Gene3D" id="1.20.144.10">
    <property type="entry name" value="Phosphatidic acid phosphatase type 2/haloperoxidase"/>
    <property type="match status" value="2"/>
</dbReference>
<name>A0A0X3AQJ4_9FLAO</name>
<evidence type="ECO:0000313" key="4">
    <source>
        <dbReference type="Proteomes" id="UP000182761"/>
    </source>
</evidence>
<dbReference type="Pfam" id="PF01569">
    <property type="entry name" value="PAP2"/>
    <property type="match status" value="1"/>
</dbReference>
<dbReference type="PANTHER" id="PTHR14969">
    <property type="entry name" value="SPHINGOSINE-1-PHOSPHATE PHOSPHOHYDROLASE"/>
    <property type="match status" value="1"/>
</dbReference>
<dbReference type="SMART" id="SM00014">
    <property type="entry name" value="acidPPc"/>
    <property type="match status" value="1"/>
</dbReference>
<sequence>MERVIKWDVELFLYLNNLGSPKFDSFWLFITNEYYWIPTYFLIFLIILEKYGWKKVFLIGLSIGLMILLTDTLSSLVKNWIQRPRPCRNPELEGVFRLVIEKCRGSYCYFSAHASNSFSLATYLAFLFYKDYKYSYLLLFSWATLVSYSRIYVGVHFPLDVLSGAFTGVLIGWLFTKTQKYILKGNI</sequence>
<keyword evidence="1" id="KW-1133">Transmembrane helix</keyword>